<dbReference type="OrthoDB" id="264785at2759"/>
<protein>
    <submittedName>
        <fullName evidence="5">Flagellar associated protein</fullName>
    </submittedName>
</protein>
<dbReference type="Proteomes" id="UP000247498">
    <property type="component" value="Unassembled WGS sequence"/>
</dbReference>
<keyword evidence="6" id="KW-1185">Reference proteome</keyword>
<feature type="coiled-coil region" evidence="2">
    <location>
        <begin position="373"/>
        <end position="400"/>
    </location>
</feature>
<feature type="coiled-coil region" evidence="2">
    <location>
        <begin position="297"/>
        <end position="324"/>
    </location>
</feature>
<evidence type="ECO:0000313" key="6">
    <source>
        <dbReference type="Proteomes" id="UP000247498"/>
    </source>
</evidence>
<dbReference type="PANTHER" id="PTHR32083">
    <property type="entry name" value="CILIA AND FLAGELLA-ASSOCIATED PROTEIN 58-RELATED"/>
    <property type="match status" value="1"/>
</dbReference>
<feature type="coiled-coil region" evidence="2">
    <location>
        <begin position="442"/>
        <end position="544"/>
    </location>
</feature>
<comment type="caution">
    <text evidence="5">The sequence shown here is derived from an EMBL/GenBank/DDBJ whole genome shotgun (WGS) entry which is preliminary data.</text>
</comment>
<keyword evidence="5" id="KW-0282">Flagellum</keyword>
<evidence type="ECO:0000256" key="2">
    <source>
        <dbReference type="SAM" id="Coils"/>
    </source>
</evidence>
<keyword evidence="5" id="KW-0969">Cilium</keyword>
<gene>
    <name evidence="5" type="ORF">Rsub_09659</name>
</gene>
<dbReference type="GO" id="GO:0005856">
    <property type="term" value="C:cytoskeleton"/>
    <property type="evidence" value="ECO:0007669"/>
    <property type="project" value="TreeGrafter"/>
</dbReference>
<dbReference type="InParanoid" id="A0A2V0PFX9"/>
<dbReference type="STRING" id="307507.A0A2V0PFX9"/>
<evidence type="ECO:0000256" key="1">
    <source>
        <dbReference type="ARBA" id="ARBA00023054"/>
    </source>
</evidence>
<dbReference type="EMBL" id="BDRX01000086">
    <property type="protein sequence ID" value="GBF96803.1"/>
    <property type="molecule type" value="Genomic_DNA"/>
</dbReference>
<organism evidence="5 6">
    <name type="scientific">Raphidocelis subcapitata</name>
    <dbReference type="NCBI Taxonomy" id="307507"/>
    <lineage>
        <taxon>Eukaryota</taxon>
        <taxon>Viridiplantae</taxon>
        <taxon>Chlorophyta</taxon>
        <taxon>core chlorophytes</taxon>
        <taxon>Chlorophyceae</taxon>
        <taxon>CS clade</taxon>
        <taxon>Sphaeropleales</taxon>
        <taxon>Selenastraceae</taxon>
        <taxon>Raphidocelis</taxon>
    </lineage>
</organism>
<sequence length="857" mass="95438">MASVAREAKQDPKAALAEGLGLESRQYEALESDFQEVLNELAGDKSLERFRIEYEKLYRTLKKSHDNEKRLIKKCRELNSEIVATALKLSEEDQATINALKREIEKSWRLEAKAKETIAALKEEVAQLQIDQILAMRGELVETTEKVRRLEADKAALEADVAGLRQQIADKKSEAEREARKRERLEKEARDLKASVEARMTEVRSKQAEVQAAEEQVERLEASVKEARAATDRVTKLHHDLEEAVHANSQLLADNGARQVEIKAREEELAAVRAEVARVSKVRDAALKKAKAADDARDAVETERDALRGQIASLERDVAAAKQARLGSGDCGLSGGEAEVERRRLEDLGRERDVLIKLRSTAENATSRQADLVRVAENTRKNLENEIQGYRAEAARASKSIWSMEREREKYSTEAAETAAKYQQARMGAGALEEVRVREVAIVELQKRIAEGEGRLKQQQALYEAVRADRNLYSKTLIEAQDEINELKRKSKITSHQVEQLKEEIGVKDLALVEKEKDALRLELTKAKLKAVVVEADAERLRQRKEFELVMGERDVLGSQLIRRNDELALLYEKVKLQGAALARGAVQVSEIRVLKVRLADLRRQLHVLRSGAANVEALKREVASLGRALLGERTKVRALSEELETPLNVHRWRKLEGSDPTAYEMIQKIQALQRRLISKTEEAVEKDMLIREKEKLYVELKNILARQPGPEAAEQIALYQGALRDKTKQLRAMAGELNMAQAQARGPTPQPAPQPLPGRFVAGYKYEIERLTHELADLKRRWFDAKRREQQQGQRAGGGSGGGGGTVGRLGAGAGGEEQQGQQQQATGGAGDSMAVTASKAPSPPPAVKGGGFAMA</sequence>
<evidence type="ECO:0000313" key="5">
    <source>
        <dbReference type="EMBL" id="GBF96803.1"/>
    </source>
</evidence>
<feature type="region of interest" description="Disordered" evidence="3">
    <location>
        <begin position="787"/>
        <end position="857"/>
    </location>
</feature>
<reference evidence="5 6" key="1">
    <citation type="journal article" date="2018" name="Sci. Rep.">
        <title>Raphidocelis subcapitata (=Pseudokirchneriella subcapitata) provides an insight into genome evolution and environmental adaptations in the Sphaeropleales.</title>
        <authorList>
            <person name="Suzuki S."/>
            <person name="Yamaguchi H."/>
            <person name="Nakajima N."/>
            <person name="Kawachi M."/>
        </authorList>
    </citation>
    <scope>NUCLEOTIDE SEQUENCE [LARGE SCALE GENOMIC DNA]</scope>
    <source>
        <strain evidence="5 6">NIES-35</strain>
    </source>
</reference>
<accession>A0A2V0PFX9</accession>
<dbReference type="InterPro" id="IPR049270">
    <property type="entry name" value="CFAP58_CC"/>
</dbReference>
<dbReference type="PANTHER" id="PTHR32083:SF0">
    <property type="entry name" value="CILIA AND FLAGELLA-ASSOCIATED PROTEIN 58"/>
    <property type="match status" value="1"/>
</dbReference>
<keyword evidence="5" id="KW-0966">Cell projection</keyword>
<proteinExistence type="predicted"/>
<feature type="compositionally biased region" description="Gly residues" evidence="3">
    <location>
        <begin position="796"/>
        <end position="819"/>
    </location>
</feature>
<feature type="domain" description="Cilia- and flagella-associated protein 58 central coiled coil" evidence="4">
    <location>
        <begin position="337"/>
        <end position="531"/>
    </location>
</feature>
<keyword evidence="1 2" id="KW-0175">Coiled coil</keyword>
<evidence type="ECO:0000259" key="4">
    <source>
        <dbReference type="Pfam" id="PF21771"/>
    </source>
</evidence>
<name>A0A2V0PFX9_9CHLO</name>
<dbReference type="Pfam" id="PF21771">
    <property type="entry name" value="CFAP58_CC"/>
    <property type="match status" value="1"/>
</dbReference>
<evidence type="ECO:0000256" key="3">
    <source>
        <dbReference type="SAM" id="MobiDB-lite"/>
    </source>
</evidence>
<dbReference type="AlphaFoldDB" id="A0A2V0PFX9"/>
<feature type="coiled-coil region" evidence="2">
    <location>
        <begin position="111"/>
        <end position="230"/>
    </location>
</feature>